<protein>
    <submittedName>
        <fullName evidence="3">Uncharacterized protein</fullName>
    </submittedName>
</protein>
<dbReference type="PATRIC" id="fig|1461584.3.peg.1296"/>
<dbReference type="EMBL" id="LN483070">
    <property type="protein sequence ID" value="CEA07978.1"/>
    <property type="molecule type" value="Genomic_DNA"/>
</dbReference>
<dbReference type="NCBIfam" id="NF041681">
    <property type="entry name" value="HGxxPAAW"/>
    <property type="match status" value="1"/>
</dbReference>
<feature type="transmembrane region" description="Helical" evidence="2">
    <location>
        <begin position="65"/>
        <end position="85"/>
    </location>
</feature>
<feature type="transmembrane region" description="Helical" evidence="2">
    <location>
        <begin position="41"/>
        <end position="58"/>
    </location>
</feature>
<feature type="compositionally biased region" description="Basic and acidic residues" evidence="1">
    <location>
        <begin position="1"/>
        <end position="14"/>
    </location>
</feature>
<name>A0A078MKY2_9MICC</name>
<reference evidence="3" key="1">
    <citation type="submission" date="2014-07" db="EMBL/GenBank/DDBJ databases">
        <authorList>
            <person name="Urmite Genomes Urmite Genomes"/>
        </authorList>
    </citation>
    <scope>NUCLEOTIDE SEQUENCE</scope>
    <source>
        <strain evidence="3">11W110_air</strain>
    </source>
</reference>
<evidence type="ECO:0000256" key="1">
    <source>
        <dbReference type="SAM" id="MobiDB-lite"/>
    </source>
</evidence>
<gene>
    <name evidence="3" type="ORF">BN1051_01312</name>
</gene>
<keyword evidence="2" id="KW-0812">Transmembrane</keyword>
<keyword evidence="2" id="KW-1133">Transmembrane helix</keyword>
<evidence type="ECO:0000256" key="2">
    <source>
        <dbReference type="SAM" id="Phobius"/>
    </source>
</evidence>
<feature type="region of interest" description="Disordered" evidence="1">
    <location>
        <begin position="1"/>
        <end position="33"/>
    </location>
</feature>
<dbReference type="Pfam" id="PF20447">
    <property type="entry name" value="DUF6704"/>
    <property type="match status" value="1"/>
</dbReference>
<keyword evidence="2" id="KW-0472">Membrane</keyword>
<sequence length="102" mass="10458">MGANATERHLEASNEKAANSGEPNTHASIHDETIGHGNTPAAWTCVLIMIVGAGISSVGYIIASVLWFVIGLAVMGAGLIVGWAMKKAGYGVNGSKLKNSGH</sequence>
<dbReference type="AlphaFoldDB" id="A0A078MKY2"/>
<proteinExistence type="predicted"/>
<dbReference type="InterPro" id="IPR046550">
    <property type="entry name" value="DUF6704"/>
</dbReference>
<accession>A0A078MKY2</accession>
<evidence type="ECO:0000313" key="3">
    <source>
        <dbReference type="EMBL" id="CEA07978.1"/>
    </source>
</evidence>
<organism evidence="3">
    <name type="scientific">Arthrobacter saudimassiliensis</name>
    <dbReference type="NCBI Taxonomy" id="1461584"/>
    <lineage>
        <taxon>Bacteria</taxon>
        <taxon>Bacillati</taxon>
        <taxon>Actinomycetota</taxon>
        <taxon>Actinomycetes</taxon>
        <taxon>Micrococcales</taxon>
        <taxon>Micrococcaceae</taxon>
        <taxon>Arthrobacter</taxon>
    </lineage>
</organism>